<gene>
    <name evidence="6" type="ORF">AZE42_06244</name>
</gene>
<comment type="subcellular location">
    <subcellularLocation>
        <location evidence="1">Cytoplasm</location>
    </subcellularLocation>
</comment>
<evidence type="ECO:0000256" key="1">
    <source>
        <dbReference type="ARBA" id="ARBA00004496"/>
    </source>
</evidence>
<comment type="similarity">
    <text evidence="2">Belongs to the MAK10 family.</text>
</comment>
<name>A0A1J8QP60_9AGAM</name>
<dbReference type="GO" id="GO:0031417">
    <property type="term" value="C:NatC complex"/>
    <property type="evidence" value="ECO:0007669"/>
    <property type="project" value="InterPro"/>
</dbReference>
<dbReference type="InterPro" id="IPR007244">
    <property type="entry name" value="Naa35_N"/>
</dbReference>
<protein>
    <recommendedName>
        <fullName evidence="8">Mak10-domain-containing protein</fullName>
    </recommendedName>
</protein>
<evidence type="ECO:0000313" key="6">
    <source>
        <dbReference type="EMBL" id="OJA11186.1"/>
    </source>
</evidence>
<accession>A0A1J8QP60</accession>
<feature type="domain" description="NAA35-like N-terminal" evidence="4">
    <location>
        <begin position="32"/>
        <end position="190"/>
    </location>
</feature>
<organism evidence="6 7">
    <name type="scientific">Rhizopogon vesiculosus</name>
    <dbReference type="NCBI Taxonomy" id="180088"/>
    <lineage>
        <taxon>Eukaryota</taxon>
        <taxon>Fungi</taxon>
        <taxon>Dikarya</taxon>
        <taxon>Basidiomycota</taxon>
        <taxon>Agaricomycotina</taxon>
        <taxon>Agaricomycetes</taxon>
        <taxon>Agaricomycetidae</taxon>
        <taxon>Boletales</taxon>
        <taxon>Suillineae</taxon>
        <taxon>Rhizopogonaceae</taxon>
        <taxon>Rhizopogon</taxon>
    </lineage>
</organism>
<evidence type="ECO:0000256" key="3">
    <source>
        <dbReference type="ARBA" id="ARBA00022490"/>
    </source>
</evidence>
<evidence type="ECO:0008006" key="8">
    <source>
        <dbReference type="Google" id="ProtNLM"/>
    </source>
</evidence>
<dbReference type="OrthoDB" id="269405at2759"/>
<evidence type="ECO:0000313" key="7">
    <source>
        <dbReference type="Proteomes" id="UP000183567"/>
    </source>
</evidence>
<reference evidence="6 7" key="1">
    <citation type="submission" date="2016-03" db="EMBL/GenBank/DDBJ databases">
        <title>Comparative genomics of the ectomycorrhizal sister species Rhizopogon vinicolor and Rhizopogon vesiculosus (Basidiomycota: Boletales) reveals a divergence of the mating type B locus.</title>
        <authorList>
            <person name="Mujic A.B."/>
            <person name="Kuo A."/>
            <person name="Tritt A."/>
            <person name="Lipzen A."/>
            <person name="Chen C."/>
            <person name="Johnson J."/>
            <person name="Sharma A."/>
            <person name="Barry K."/>
            <person name="Grigoriev I.V."/>
            <person name="Spatafora J.W."/>
        </authorList>
    </citation>
    <scope>NUCLEOTIDE SEQUENCE [LARGE SCALE GENOMIC DNA]</scope>
    <source>
        <strain evidence="6 7">AM-OR11-056</strain>
    </source>
</reference>
<dbReference type="PANTHER" id="PTHR21373">
    <property type="entry name" value="GLUCOSE REPRESSIBLE PROTEIN MAK10"/>
    <property type="match status" value="1"/>
</dbReference>
<feature type="domain" description="NAA35-like TPR repeats" evidence="5">
    <location>
        <begin position="362"/>
        <end position="530"/>
    </location>
</feature>
<evidence type="ECO:0000259" key="4">
    <source>
        <dbReference type="Pfam" id="PF04112"/>
    </source>
</evidence>
<comment type="caution">
    <text evidence="6">The sequence shown here is derived from an EMBL/GenBank/DDBJ whole genome shotgun (WGS) entry which is preliminary data.</text>
</comment>
<dbReference type="Pfam" id="PF25789">
    <property type="entry name" value="TPR_NAA35"/>
    <property type="match status" value="1"/>
</dbReference>
<proteinExistence type="inferred from homology"/>
<dbReference type="InterPro" id="IPR057982">
    <property type="entry name" value="TPR_NAA35"/>
</dbReference>
<evidence type="ECO:0000259" key="5">
    <source>
        <dbReference type="Pfam" id="PF25789"/>
    </source>
</evidence>
<dbReference type="AlphaFoldDB" id="A0A1J8QP60"/>
<keyword evidence="7" id="KW-1185">Reference proteome</keyword>
<dbReference type="Pfam" id="PF04112">
    <property type="entry name" value="Mak10"/>
    <property type="match status" value="1"/>
</dbReference>
<dbReference type="InterPro" id="IPR057983">
    <property type="entry name" value="NAA35-like_N"/>
</dbReference>
<dbReference type="PANTHER" id="PTHR21373:SF0">
    <property type="entry name" value="N-ALPHA-ACETYLTRANSFERASE 35, NATC AUXILIARY SUBUNIT"/>
    <property type="match status" value="1"/>
</dbReference>
<evidence type="ECO:0000256" key="2">
    <source>
        <dbReference type="ARBA" id="ARBA00006289"/>
    </source>
</evidence>
<dbReference type="EMBL" id="LVVM01005189">
    <property type="protein sequence ID" value="OJA11186.1"/>
    <property type="molecule type" value="Genomic_DNA"/>
</dbReference>
<dbReference type="STRING" id="180088.A0A1J8QP60"/>
<dbReference type="Proteomes" id="UP000183567">
    <property type="component" value="Unassembled WGS sequence"/>
</dbReference>
<sequence length="713" mass="81613">MEYDPFVDLPGGENFRDVTALFEDAAEDMQPGDLLLADGFTLQDAMASFEIGEPRFDSGMALLDKSKPSFNPLAPLTPEEVCWIIDRSFSCEMEWHSGYTLSQTIFSFLYVHSLKDIDPDLIPGGSPPHADKQRPPELITVVLRAAVIGLLKCCDLTWRELNKGNVYDAEDWQGEKCDVPLSEALPVKYVCGILDEACHWLKTSAKGVKWPPSKCFIDIYVITIVQQPWQAMLMDRLKFRKSLIELFETQLSQPHSGLLPTMIDLSLHLLRNVTTASLSEPAPVSPARLAFDPEFARVLVSYIPLHVIQLPDQTHTWASLKGLLTSLKNVNDLANTAEVSTWEIAGHLQIWCPRLHSRFPYVRSITQATFWDGVLVLNKFALKHIVEQFFHETLGTSYDAFTQSITTRWLGPAPPPLAHIERTMTQILMAHIKALWYNPPRRRRFCAKSLFDWHDLFAVITDVCMHLAPSRDPRLDHVRRVRIAVLMYRLSVIREVVLSGFQLSLYTNEERVFAYWYVVQVLEMHLSCIDQLMSGMSRGSNAYIELSYQSQFLTALQAISIAIFAVTVKQMTFSWQRTRLNFLRRYKWAFVPEYDDIDLQPFGHPSFTKFAAACDSEAVHKASDEQYIFLDSIALAREILSRLLMSPNGWAGRWSEDRKEFIQKLLDVSIDLHRRFPSTKQTLTTWDMNSLKWDPDVHPWFPVISGFPPAPPR</sequence>
<keyword evidence="3" id="KW-0963">Cytoplasm</keyword>